<keyword evidence="1 4" id="KW-0808">Transferase</keyword>
<evidence type="ECO:0000256" key="2">
    <source>
        <dbReference type="ARBA" id="ARBA00022695"/>
    </source>
</evidence>
<dbReference type="EC" id="2.6.1.1" evidence="4"/>
<dbReference type="GO" id="GO:0004105">
    <property type="term" value="F:choline-phosphate cytidylyltransferase activity"/>
    <property type="evidence" value="ECO:0007669"/>
    <property type="project" value="UniProtKB-EC"/>
</dbReference>
<accession>A0A3B1CL84</accession>
<dbReference type="GO" id="GO:0004069">
    <property type="term" value="F:L-aspartate:2-oxoglutarate aminotransferase activity"/>
    <property type="evidence" value="ECO:0007669"/>
    <property type="project" value="UniProtKB-EC"/>
</dbReference>
<protein>
    <submittedName>
        <fullName evidence="4">Phosphocholine cytidylyltransferase / Aspartate aminotransferase</fullName>
        <ecNumber evidence="4">2.6.1.1</ecNumber>
        <ecNumber evidence="4">2.7.7.15</ecNumber>
    </submittedName>
</protein>
<sequence>MDAILLLAGYGSRLNRPDIPHKSLLPFGPDTLLSRHLSCLQELKIDRTYLVLGHNKDEVESYVLGLQLDMPLRFIDNPVYRTTGNTLSMVMGLRQSTGDVLVMDGDVLYPRAIFIDYVRRSDASSFAVTPGDIDDEESSKALLKKSGDIHAFITKRHLTEDEKISFDFAGEAIGFFKLSAPDVKKFLDLYQRHEAEYEKVLWEIPFTELARTVDLKSWITGNTDCVEIDTGAEYEHALNYFEQHRDLYG</sequence>
<dbReference type="Pfam" id="PF12804">
    <property type="entry name" value="NTP_transf_3"/>
    <property type="match status" value="1"/>
</dbReference>
<name>A0A3B1CL84_9ZZZZ</name>
<evidence type="ECO:0000256" key="1">
    <source>
        <dbReference type="ARBA" id="ARBA00022679"/>
    </source>
</evidence>
<organism evidence="4">
    <name type="scientific">hydrothermal vent metagenome</name>
    <dbReference type="NCBI Taxonomy" id="652676"/>
    <lineage>
        <taxon>unclassified sequences</taxon>
        <taxon>metagenomes</taxon>
        <taxon>ecological metagenomes</taxon>
    </lineage>
</organism>
<proteinExistence type="predicted"/>
<reference evidence="4" key="1">
    <citation type="submission" date="2018-06" db="EMBL/GenBank/DDBJ databases">
        <authorList>
            <person name="Zhirakovskaya E."/>
        </authorList>
    </citation>
    <scope>NUCLEOTIDE SEQUENCE</scope>
</reference>
<evidence type="ECO:0000313" key="4">
    <source>
        <dbReference type="EMBL" id="VAX29062.1"/>
    </source>
</evidence>
<dbReference type="SUPFAM" id="SSF53448">
    <property type="entry name" value="Nucleotide-diphospho-sugar transferases"/>
    <property type="match status" value="1"/>
</dbReference>
<dbReference type="AlphaFoldDB" id="A0A3B1CL84"/>
<dbReference type="PANTHER" id="PTHR43584">
    <property type="entry name" value="NUCLEOTIDYL TRANSFERASE"/>
    <property type="match status" value="1"/>
</dbReference>
<gene>
    <name evidence="4" type="ORF">MNBD_NITROSPINAE05-1334</name>
</gene>
<dbReference type="InterPro" id="IPR029044">
    <property type="entry name" value="Nucleotide-diphossugar_trans"/>
</dbReference>
<dbReference type="PANTHER" id="PTHR43584:SF8">
    <property type="entry name" value="N-ACETYLMURAMATE ALPHA-1-PHOSPHATE URIDYLYLTRANSFERASE"/>
    <property type="match status" value="1"/>
</dbReference>
<dbReference type="InterPro" id="IPR050065">
    <property type="entry name" value="GlmU-like"/>
</dbReference>
<dbReference type="Gene3D" id="3.90.550.10">
    <property type="entry name" value="Spore Coat Polysaccharide Biosynthesis Protein SpsA, Chain A"/>
    <property type="match status" value="1"/>
</dbReference>
<dbReference type="EMBL" id="UOGG01000076">
    <property type="protein sequence ID" value="VAX29062.1"/>
    <property type="molecule type" value="Genomic_DNA"/>
</dbReference>
<dbReference type="EC" id="2.7.7.15" evidence="4"/>
<feature type="domain" description="MobA-like NTP transferase" evidence="3">
    <location>
        <begin position="3"/>
        <end position="121"/>
    </location>
</feature>
<keyword evidence="2 4" id="KW-0548">Nucleotidyltransferase</keyword>
<keyword evidence="4" id="KW-0032">Aminotransferase</keyword>
<evidence type="ECO:0000259" key="3">
    <source>
        <dbReference type="Pfam" id="PF12804"/>
    </source>
</evidence>
<dbReference type="InterPro" id="IPR025877">
    <property type="entry name" value="MobA-like_NTP_Trfase"/>
</dbReference>